<evidence type="ECO:0000256" key="1">
    <source>
        <dbReference type="SAM" id="MobiDB-lite"/>
    </source>
</evidence>
<reference evidence="2 3" key="1">
    <citation type="submission" date="2015-07" db="EMBL/GenBank/DDBJ databases">
        <title>The genome of Eufriesea mexicana.</title>
        <authorList>
            <person name="Pan H."/>
            <person name="Kapheim K."/>
        </authorList>
    </citation>
    <scope>NUCLEOTIDE SEQUENCE [LARGE SCALE GENOMIC DNA]</scope>
    <source>
        <strain evidence="2">0111107269</strain>
        <tissue evidence="2">Whole body</tissue>
    </source>
</reference>
<sequence>MKLLVSTRGPCWAVAGQDRHFASQPHGVELNHPCGLTVDGTSPSASMCPSPSRVRLRQRTAPSRSEDALIRGGHPGTRCMTRLTVTGNECRRRVGDRHAAMAKKRYFEILCGCRHILCLSSCFGQDHCAMEIGLYLIGKNRQTSVKDESEKEEVALGACSLFILWKVDKDDVTRDLMGREQACGSRFGNTAALCEQDDRNDCGKVWRISVCNWERLRTARPTQDLQSHTPRNTQPKSGQASAADDAPSLRDTWAEPKTSGQAVPSHHEEVATHRDPTCALVAQPTGAICIKGTSIRYTKIYYFTVATLTDSNISKFPQNSGIKYEKREQRKTKLKSRRARTNSRLFERPTSRRDVLPCTRQLHASAPSRSGLAQVQSLSFSSRLTRGPRIVPEPPKPQSRYEGPAGHCKPDRHFASQPHGVELNHPCGLTVDTMSVQLRTRTPVAYATGAAGPPHQVQKKQ</sequence>
<accession>A0A310SEK3</accession>
<dbReference type="AlphaFoldDB" id="A0A310SEK3"/>
<name>A0A310SEK3_9HYME</name>
<evidence type="ECO:0000313" key="3">
    <source>
        <dbReference type="Proteomes" id="UP000250275"/>
    </source>
</evidence>
<dbReference type="EMBL" id="KQ760645">
    <property type="protein sequence ID" value="OAD59690.1"/>
    <property type="molecule type" value="Genomic_DNA"/>
</dbReference>
<feature type="region of interest" description="Disordered" evidence="1">
    <location>
        <begin position="222"/>
        <end position="271"/>
    </location>
</feature>
<gene>
    <name evidence="2" type="ORF">WN48_09004</name>
</gene>
<keyword evidence="3" id="KW-1185">Reference proteome</keyword>
<proteinExistence type="predicted"/>
<protein>
    <submittedName>
        <fullName evidence="2">Uncharacterized protein</fullName>
    </submittedName>
</protein>
<evidence type="ECO:0000313" key="2">
    <source>
        <dbReference type="EMBL" id="OAD59690.1"/>
    </source>
</evidence>
<dbReference type="Proteomes" id="UP000250275">
    <property type="component" value="Unassembled WGS sequence"/>
</dbReference>
<organism evidence="2 3">
    <name type="scientific">Eufriesea mexicana</name>
    <dbReference type="NCBI Taxonomy" id="516756"/>
    <lineage>
        <taxon>Eukaryota</taxon>
        <taxon>Metazoa</taxon>
        <taxon>Ecdysozoa</taxon>
        <taxon>Arthropoda</taxon>
        <taxon>Hexapoda</taxon>
        <taxon>Insecta</taxon>
        <taxon>Pterygota</taxon>
        <taxon>Neoptera</taxon>
        <taxon>Endopterygota</taxon>
        <taxon>Hymenoptera</taxon>
        <taxon>Apocrita</taxon>
        <taxon>Aculeata</taxon>
        <taxon>Apoidea</taxon>
        <taxon>Anthophila</taxon>
        <taxon>Apidae</taxon>
        <taxon>Eufriesea</taxon>
    </lineage>
</organism>
<feature type="compositionally biased region" description="Polar residues" evidence="1">
    <location>
        <begin position="222"/>
        <end position="240"/>
    </location>
</feature>
<feature type="region of interest" description="Disordered" evidence="1">
    <location>
        <begin position="383"/>
        <end position="419"/>
    </location>
</feature>